<protein>
    <submittedName>
        <fullName evidence="1">Uncharacterized protein</fullName>
    </submittedName>
</protein>
<gene>
    <name evidence="1" type="ORF">L2E82_39062</name>
</gene>
<dbReference type="EMBL" id="CM042015">
    <property type="protein sequence ID" value="KAI3709302.1"/>
    <property type="molecule type" value="Genomic_DNA"/>
</dbReference>
<comment type="caution">
    <text evidence="1">The sequence shown here is derived from an EMBL/GenBank/DDBJ whole genome shotgun (WGS) entry which is preliminary data.</text>
</comment>
<name>A0ACB9AHG2_CICIN</name>
<accession>A0ACB9AHG2</accession>
<reference evidence="2" key="1">
    <citation type="journal article" date="2022" name="Mol. Ecol. Resour.">
        <title>The genomes of chicory, endive, great burdock and yacon provide insights into Asteraceae palaeo-polyploidization history and plant inulin production.</title>
        <authorList>
            <person name="Fan W."/>
            <person name="Wang S."/>
            <person name="Wang H."/>
            <person name="Wang A."/>
            <person name="Jiang F."/>
            <person name="Liu H."/>
            <person name="Zhao H."/>
            <person name="Xu D."/>
            <person name="Zhang Y."/>
        </authorList>
    </citation>
    <scope>NUCLEOTIDE SEQUENCE [LARGE SCALE GENOMIC DNA]</scope>
    <source>
        <strain evidence="2">cv. Punajuju</strain>
    </source>
</reference>
<proteinExistence type="predicted"/>
<reference evidence="1 2" key="2">
    <citation type="journal article" date="2022" name="Mol. Ecol. Resour.">
        <title>The genomes of chicory, endive, great burdock and yacon provide insights into Asteraceae paleo-polyploidization history and plant inulin production.</title>
        <authorList>
            <person name="Fan W."/>
            <person name="Wang S."/>
            <person name="Wang H."/>
            <person name="Wang A."/>
            <person name="Jiang F."/>
            <person name="Liu H."/>
            <person name="Zhao H."/>
            <person name="Xu D."/>
            <person name="Zhang Y."/>
        </authorList>
    </citation>
    <scope>NUCLEOTIDE SEQUENCE [LARGE SCALE GENOMIC DNA]</scope>
    <source>
        <strain evidence="2">cv. Punajuju</strain>
        <tissue evidence="1">Leaves</tissue>
    </source>
</reference>
<evidence type="ECO:0000313" key="2">
    <source>
        <dbReference type="Proteomes" id="UP001055811"/>
    </source>
</evidence>
<organism evidence="1 2">
    <name type="scientific">Cichorium intybus</name>
    <name type="common">Chicory</name>
    <dbReference type="NCBI Taxonomy" id="13427"/>
    <lineage>
        <taxon>Eukaryota</taxon>
        <taxon>Viridiplantae</taxon>
        <taxon>Streptophyta</taxon>
        <taxon>Embryophyta</taxon>
        <taxon>Tracheophyta</taxon>
        <taxon>Spermatophyta</taxon>
        <taxon>Magnoliopsida</taxon>
        <taxon>eudicotyledons</taxon>
        <taxon>Gunneridae</taxon>
        <taxon>Pentapetalae</taxon>
        <taxon>asterids</taxon>
        <taxon>campanulids</taxon>
        <taxon>Asterales</taxon>
        <taxon>Asteraceae</taxon>
        <taxon>Cichorioideae</taxon>
        <taxon>Cichorieae</taxon>
        <taxon>Cichoriinae</taxon>
        <taxon>Cichorium</taxon>
    </lineage>
</organism>
<sequence length="316" mass="33797">MGMDQGGGARIGTHPVVEDVVGEAALEPPPSGSMEGGHVASTRVFVLGWSLSEGARLSNYQTALEFTQHAFPPGTRLEMGSYSPADLVGSLRYAAAQSACFFGESANRLEQMLAANADRPSLQQELDAARAEVVKHEDLLKDLRSQVASLQAVGEEAARLREQLSVLGQEKVELQDVLAERDRVAQAKTQALEEVEADLSWLLTNGVVGVVDLVIESRDFGIGVHRLKEVCMAAGQAQDEAVDAFMNVDYATAFKLGELGVPDLKALLDPGHVAGPSQLRLLVDWFLSVVLYSGCIRGCMLPDGFAKAKVGNRLAP</sequence>
<dbReference type="Proteomes" id="UP001055811">
    <property type="component" value="Linkage Group LG07"/>
</dbReference>
<keyword evidence="2" id="KW-1185">Reference proteome</keyword>
<evidence type="ECO:0000313" key="1">
    <source>
        <dbReference type="EMBL" id="KAI3709302.1"/>
    </source>
</evidence>